<gene>
    <name evidence="2" type="ORF">P8609_06545</name>
</gene>
<keyword evidence="3" id="KW-1185">Reference proteome</keyword>
<accession>A0ABU1CBR1</accession>
<comment type="caution">
    <text evidence="2">The sequence shown here is derived from an EMBL/GenBank/DDBJ whole genome shotgun (WGS) entry which is preliminary data.</text>
</comment>
<evidence type="ECO:0000313" key="2">
    <source>
        <dbReference type="EMBL" id="MDR0182629.1"/>
    </source>
</evidence>
<protein>
    <submittedName>
        <fullName evidence="2">Polysaccharide pyruvyl transferase family protein</fullName>
        <ecNumber evidence="2">2.4.-.-</ecNumber>
    </submittedName>
</protein>
<feature type="domain" description="Polysaccharide pyruvyl transferase" evidence="1">
    <location>
        <begin position="17"/>
        <end position="287"/>
    </location>
</feature>
<name>A0ABU1CBR1_9GAMM</name>
<dbReference type="EMBL" id="JARUHG010000001">
    <property type="protein sequence ID" value="MDR0182629.1"/>
    <property type="molecule type" value="Genomic_DNA"/>
</dbReference>
<dbReference type="Pfam" id="PF04230">
    <property type="entry name" value="PS_pyruv_trans"/>
    <property type="match status" value="1"/>
</dbReference>
<evidence type="ECO:0000313" key="3">
    <source>
        <dbReference type="Proteomes" id="UP001233535"/>
    </source>
</evidence>
<keyword evidence="2" id="KW-0328">Glycosyltransferase</keyword>
<evidence type="ECO:0000259" key="1">
    <source>
        <dbReference type="Pfam" id="PF04230"/>
    </source>
</evidence>
<dbReference type="InterPro" id="IPR007345">
    <property type="entry name" value="Polysacch_pyruvyl_Trfase"/>
</dbReference>
<organism evidence="2 3">
    <name type="scientific">Lysobacter arvi</name>
    <dbReference type="NCBI Taxonomy" id="3038776"/>
    <lineage>
        <taxon>Bacteria</taxon>
        <taxon>Pseudomonadati</taxon>
        <taxon>Pseudomonadota</taxon>
        <taxon>Gammaproteobacteria</taxon>
        <taxon>Lysobacterales</taxon>
        <taxon>Lysobacteraceae</taxon>
        <taxon>Lysobacter</taxon>
    </lineage>
</organism>
<dbReference type="Proteomes" id="UP001233535">
    <property type="component" value="Unassembled WGS sequence"/>
</dbReference>
<dbReference type="RefSeq" id="WP_309261747.1">
    <property type="nucleotide sequence ID" value="NZ_JARUHG010000001.1"/>
</dbReference>
<dbReference type="EC" id="2.4.-.-" evidence="2"/>
<sequence>MDGPVKTGVLTFHRCINYGSYWQARCLLDGLASFGHDAVLLDHASARVDRVEWRCALRPVPGQSGDRAAYRAKTRRFFEAFQALPMSPAFPLDAPHAMERYDTVVVGSDEVWNLSHPWYGRVPLFYGAGLNARRKIAYAASIGHHDTQGGLDGNLSRHLRGFDAISVRDDASASLVGHALGTQIEVVLDPCLAFPPGPEAGNTTGSPYLALYGHGFSPAFAEAVRAWARRRGWPVVSIGYRNEWADRHWIEAGPHEFATFMANAGAVATGFFHGCVFALRHRRPFVCEGSWYRGTKLRCLMRQVGGERHLLGPTPTMHDVATLLDAPLPSHIETRIAALRRSSRRFLRDALHVPAVA</sequence>
<reference evidence="2 3" key="1">
    <citation type="submission" date="2023-04" db="EMBL/GenBank/DDBJ databases">
        <title>Lysobacter sp. strain UC isolated from soil sample.</title>
        <authorList>
            <person name="Choksket S."/>
            <person name="Harshvardhan F."/>
            <person name="Rana R."/>
            <person name="Patil P.B."/>
            <person name="Korpole S."/>
        </authorList>
    </citation>
    <scope>NUCLEOTIDE SEQUENCE [LARGE SCALE GENOMIC DNA]</scope>
    <source>
        <strain evidence="2 3">UC</strain>
    </source>
</reference>
<dbReference type="GO" id="GO:0016757">
    <property type="term" value="F:glycosyltransferase activity"/>
    <property type="evidence" value="ECO:0007669"/>
    <property type="project" value="UniProtKB-KW"/>
</dbReference>
<proteinExistence type="predicted"/>
<keyword evidence="2" id="KW-0808">Transferase</keyword>